<gene>
    <name evidence="5" type="ORF">AB1207_01915</name>
</gene>
<organism evidence="5 6">
    <name type="scientific">Kineococcus endophyticus</name>
    <dbReference type="NCBI Taxonomy" id="1181883"/>
    <lineage>
        <taxon>Bacteria</taxon>
        <taxon>Bacillati</taxon>
        <taxon>Actinomycetota</taxon>
        <taxon>Actinomycetes</taxon>
        <taxon>Kineosporiales</taxon>
        <taxon>Kineosporiaceae</taxon>
        <taxon>Kineococcus</taxon>
    </lineage>
</organism>
<keyword evidence="6" id="KW-1185">Reference proteome</keyword>
<dbReference type="EMBL" id="JBFNQN010000001">
    <property type="protein sequence ID" value="MEW9263494.1"/>
    <property type="molecule type" value="Genomic_DNA"/>
</dbReference>
<comment type="similarity">
    <text evidence="2 3">Belongs to the pyridoxal phosphate-binding protein YggS/PROSC family.</text>
</comment>
<evidence type="ECO:0000256" key="2">
    <source>
        <dbReference type="HAMAP-Rule" id="MF_02087"/>
    </source>
</evidence>
<dbReference type="Gene3D" id="3.20.20.10">
    <property type="entry name" value="Alanine racemase"/>
    <property type="match status" value="1"/>
</dbReference>
<evidence type="ECO:0000313" key="6">
    <source>
        <dbReference type="Proteomes" id="UP001555826"/>
    </source>
</evidence>
<keyword evidence="1 2" id="KW-0663">Pyridoxal phosphate</keyword>
<dbReference type="RefSeq" id="WP_367636073.1">
    <property type="nucleotide sequence ID" value="NZ_JBFNQN010000001.1"/>
</dbReference>
<dbReference type="InterPro" id="IPR001608">
    <property type="entry name" value="Ala_racemase_N"/>
</dbReference>
<proteinExistence type="inferred from homology"/>
<dbReference type="SUPFAM" id="SSF51419">
    <property type="entry name" value="PLP-binding barrel"/>
    <property type="match status" value="1"/>
</dbReference>
<evidence type="ECO:0000259" key="4">
    <source>
        <dbReference type="Pfam" id="PF01168"/>
    </source>
</evidence>
<comment type="function">
    <text evidence="2">Pyridoxal 5'-phosphate (PLP)-binding protein, which is involved in PLP homeostasis.</text>
</comment>
<dbReference type="InterPro" id="IPR029066">
    <property type="entry name" value="PLP-binding_barrel"/>
</dbReference>
<dbReference type="CDD" id="cd00635">
    <property type="entry name" value="PLPDE_III_YBL036c_like"/>
    <property type="match status" value="1"/>
</dbReference>
<dbReference type="NCBIfam" id="TIGR00044">
    <property type="entry name" value="YggS family pyridoxal phosphate-dependent enzyme"/>
    <property type="match status" value="1"/>
</dbReference>
<dbReference type="HAMAP" id="MF_02087">
    <property type="entry name" value="PLP_homeostasis"/>
    <property type="match status" value="1"/>
</dbReference>
<feature type="modified residue" description="N6-(pyridoxal phosphate)lysine" evidence="2">
    <location>
        <position position="39"/>
    </location>
</feature>
<comment type="caution">
    <text evidence="5">The sequence shown here is derived from an EMBL/GenBank/DDBJ whole genome shotgun (WGS) entry which is preliminary data.</text>
</comment>
<sequence length="236" mass="24275">MNRTEELAAGLARTRERTAAAARAAGRDPGDLTLVVVTKFFPADDVRRLAGLGVADAGESRDQEASSKAAELADLDLRWHFVGQLQTNKARSVARYADVVHSVDRTRLAAALQAGAAHAGRRVGCFVQVDLAAGLGLDVDAGRGGAVGDDVLRVADAVAAGEHLALRGVMAVAPQGVEPARAFAELARTAERVRALHPGAVDVSAGMSGDLEEAVAAGATHLRVGSAILGSRPPAR</sequence>
<dbReference type="InterPro" id="IPR011078">
    <property type="entry name" value="PyrdxlP_homeostasis"/>
</dbReference>
<evidence type="ECO:0000313" key="5">
    <source>
        <dbReference type="EMBL" id="MEW9263494.1"/>
    </source>
</evidence>
<dbReference type="Pfam" id="PF01168">
    <property type="entry name" value="Ala_racemase_N"/>
    <property type="match status" value="1"/>
</dbReference>
<dbReference type="PIRSF" id="PIRSF004848">
    <property type="entry name" value="YBL036c_PLPDEIII"/>
    <property type="match status" value="1"/>
</dbReference>
<accession>A0ABV3P1J5</accession>
<dbReference type="PANTHER" id="PTHR10146">
    <property type="entry name" value="PROLINE SYNTHETASE CO-TRANSCRIBED BACTERIAL HOMOLOG PROTEIN"/>
    <property type="match status" value="1"/>
</dbReference>
<dbReference type="PANTHER" id="PTHR10146:SF14">
    <property type="entry name" value="PYRIDOXAL PHOSPHATE HOMEOSTASIS PROTEIN"/>
    <property type="match status" value="1"/>
</dbReference>
<protein>
    <recommendedName>
        <fullName evidence="2">Pyridoxal phosphate homeostasis protein</fullName>
        <shortName evidence="2">PLP homeostasis protein</shortName>
    </recommendedName>
</protein>
<evidence type="ECO:0000256" key="1">
    <source>
        <dbReference type="ARBA" id="ARBA00022898"/>
    </source>
</evidence>
<dbReference type="Proteomes" id="UP001555826">
    <property type="component" value="Unassembled WGS sequence"/>
</dbReference>
<feature type="domain" description="Alanine racemase N-terminal" evidence="4">
    <location>
        <begin position="47"/>
        <end position="233"/>
    </location>
</feature>
<reference evidence="5 6" key="1">
    <citation type="submission" date="2024-07" db="EMBL/GenBank/DDBJ databases">
        <authorList>
            <person name="Thanompreechachai J."/>
            <person name="Duangmal K."/>
        </authorList>
    </citation>
    <scope>NUCLEOTIDE SEQUENCE [LARGE SCALE GENOMIC DNA]</scope>
    <source>
        <strain evidence="5 6">KCTC 19886</strain>
    </source>
</reference>
<evidence type="ECO:0000256" key="3">
    <source>
        <dbReference type="RuleBase" id="RU004514"/>
    </source>
</evidence>
<name>A0ABV3P1J5_9ACTN</name>
<dbReference type="PROSITE" id="PS01211">
    <property type="entry name" value="UPF0001"/>
    <property type="match status" value="1"/>
</dbReference>